<dbReference type="InterPro" id="IPR043154">
    <property type="entry name" value="Sec-1-like_dom1"/>
</dbReference>
<dbReference type="PANTHER" id="PTHR11679">
    <property type="entry name" value="VESICLE PROTEIN SORTING-ASSOCIATED"/>
    <property type="match status" value="1"/>
</dbReference>
<organism evidence="6 8">
    <name type="scientific">Oncorhynchus tshawytscha</name>
    <name type="common">Chinook salmon</name>
    <name type="synonym">Salmo tshawytscha</name>
    <dbReference type="NCBI Taxonomy" id="74940"/>
    <lineage>
        <taxon>Eukaryota</taxon>
        <taxon>Metazoa</taxon>
        <taxon>Chordata</taxon>
        <taxon>Craniata</taxon>
        <taxon>Vertebrata</taxon>
        <taxon>Euteleostomi</taxon>
        <taxon>Actinopterygii</taxon>
        <taxon>Neopterygii</taxon>
        <taxon>Teleostei</taxon>
        <taxon>Protacanthopterygii</taxon>
        <taxon>Salmoniformes</taxon>
        <taxon>Salmonidae</taxon>
        <taxon>Salmoninae</taxon>
        <taxon>Oncorhynchus</taxon>
    </lineage>
</organism>
<dbReference type="InterPro" id="IPR036045">
    <property type="entry name" value="Sec1-like_sf"/>
</dbReference>
<keyword evidence="4" id="KW-0813">Transport</keyword>
<dbReference type="Ensembl" id="ENSOTST00005041836.2">
    <property type="protein sequence ID" value="ENSOTSP00005038462.2"/>
    <property type="gene ID" value="ENSOTSG00005015137.2"/>
</dbReference>
<evidence type="ECO:0000313" key="7">
    <source>
        <dbReference type="Ensembl" id="ENSOTSP00005038462.2"/>
    </source>
</evidence>
<dbReference type="Gene3D" id="3.90.830.10">
    <property type="entry name" value="Syntaxin Binding Protein 1, Chain A, domain 2"/>
    <property type="match status" value="1"/>
</dbReference>
<evidence type="ECO:0000256" key="5">
    <source>
        <dbReference type="ARBA" id="ARBA00022927"/>
    </source>
</evidence>
<proteinExistence type="inferred from homology"/>
<evidence type="ECO:0000313" key="8">
    <source>
        <dbReference type="Proteomes" id="UP000694402"/>
    </source>
</evidence>
<evidence type="ECO:0000256" key="2">
    <source>
        <dbReference type="ARBA" id="ARBA00004630"/>
    </source>
</evidence>
<dbReference type="GO" id="GO:0031902">
    <property type="term" value="C:late endosome membrane"/>
    <property type="evidence" value="ECO:0007669"/>
    <property type="project" value="UniProtKB-SubCell"/>
</dbReference>
<dbReference type="GeneTree" id="ENSGT00940000156813"/>
<evidence type="ECO:0000256" key="3">
    <source>
        <dbReference type="ARBA" id="ARBA00009884"/>
    </source>
</evidence>
<evidence type="ECO:0000313" key="6">
    <source>
        <dbReference type="Ensembl" id="ENSOTSP00005038385.2"/>
    </source>
</evidence>
<dbReference type="InterPro" id="IPR043155">
    <property type="entry name" value="VPS33_dom3b"/>
</dbReference>
<keyword evidence="8" id="KW-1185">Reference proteome</keyword>
<evidence type="ECO:0000256" key="1">
    <source>
        <dbReference type="ARBA" id="ARBA00004492"/>
    </source>
</evidence>
<dbReference type="SUPFAM" id="SSF56815">
    <property type="entry name" value="Sec1/munc18-like (SM) proteins"/>
    <property type="match status" value="1"/>
</dbReference>
<dbReference type="AlphaFoldDB" id="A0A8C8LS79"/>
<protein>
    <recommendedName>
        <fullName evidence="9">Vacuolar protein sorting-associated protein 33B</fullName>
    </recommendedName>
</protein>
<dbReference type="FunFam" id="3.90.830.10:FF:000004">
    <property type="entry name" value="vacuolar protein sorting-associated protein 33B isoform X1"/>
    <property type="match status" value="1"/>
</dbReference>
<dbReference type="Proteomes" id="UP000694402">
    <property type="component" value="Unassembled WGS sequence"/>
</dbReference>
<reference evidence="6" key="1">
    <citation type="submission" date="2025-05" db="UniProtKB">
        <authorList>
            <consortium name="Ensembl"/>
        </authorList>
    </citation>
    <scope>IDENTIFICATION</scope>
</reference>
<gene>
    <name evidence="6" type="primary">LOC121846082</name>
    <name evidence="7" type="synonym">vps33b</name>
</gene>
<comment type="similarity">
    <text evidence="3">Belongs to the STXBP/unc-18/SEC1 family.</text>
</comment>
<dbReference type="Ensembl" id="ENSOTST00005041749.2">
    <property type="protein sequence ID" value="ENSOTSP00005038385.2"/>
    <property type="gene ID" value="ENSOTSG00005070168.1"/>
</dbReference>
<dbReference type="Pfam" id="PF00995">
    <property type="entry name" value="Sec1"/>
    <property type="match status" value="1"/>
</dbReference>
<accession>A0A8C8LS79</accession>
<dbReference type="GO" id="GO:0015031">
    <property type="term" value="P:protein transport"/>
    <property type="evidence" value="ECO:0007669"/>
    <property type="project" value="UniProtKB-KW"/>
</dbReference>
<keyword evidence="5" id="KW-0653">Protein transport</keyword>
<sequence length="582" mass="67085">MAHSVRRDAPELPDFSLLKRLARDQLIYLLEQQHDVDKLYKVEHKPILYRTVRGCFLYPLTNWFLFPDVVNADKAFGRFRRYKIIFSPQKFYACENLLEEQGIFGDVTTDEWSFYLLPLDDDIISLELPEFFRDYFLEGDQRWVRTAGSALHLLHSVYGPFSKVYGIGRCSKMAYESWREQVEEGEQRARQAEIGNVFLIDRDVDLVTPLCSQVVYEGLVDDIFRIKCGCVEFCPDVTSSDKSIKVMLNSQDKVFNEIRNEHFSQVFGFLSQKARNLQTAYDKRSGMDIKQMKTFVSEELKGLKQEHRLLSLHIGASESMMKKKTKQDFQELLKTEHSLLEGFEIRECISYIEEHINRQVSMVESMRLLCLLSLTENGLLPKDYRSLKAQFLQSYGIEHLLTFSNLKQLGLLVEQQPGETLTVMESRVGKLVNDKTAGKLTDAFSSLAKKSNFRALGRRLNLVPKSDEEYDLRVPRDMAYIFSGAYIPLSCKLIEQVLERDGWTGLEEVTRMLNGHEFAVTDARVKTDSQRIILVMFLGGCTFSEISALRFLGREKGLKFIVVTTAITNSARLLESMLDNHA</sequence>
<evidence type="ECO:0000256" key="4">
    <source>
        <dbReference type="ARBA" id="ARBA00022448"/>
    </source>
</evidence>
<dbReference type="InterPro" id="IPR043127">
    <property type="entry name" value="Sec-1-like_dom3a"/>
</dbReference>
<name>A0A8C8LS79_ONCTS</name>
<dbReference type="GO" id="GO:0016192">
    <property type="term" value="P:vesicle-mediated transport"/>
    <property type="evidence" value="ECO:0007669"/>
    <property type="project" value="InterPro"/>
</dbReference>
<dbReference type="FunFam" id="1.25.40.850:FF:000001">
    <property type="entry name" value="vacuolar protein sorting-associated protein 33B isoform X1"/>
    <property type="match status" value="1"/>
</dbReference>
<dbReference type="Gene3D" id="3.40.50.1910">
    <property type="match status" value="2"/>
</dbReference>
<dbReference type="Gene3D" id="3.40.50.2060">
    <property type="match status" value="1"/>
</dbReference>
<dbReference type="InterPro" id="IPR001619">
    <property type="entry name" value="Sec1-like"/>
</dbReference>
<evidence type="ECO:0008006" key="9">
    <source>
        <dbReference type="Google" id="ProtNLM"/>
    </source>
</evidence>
<dbReference type="GO" id="GO:0005765">
    <property type="term" value="C:lysosomal membrane"/>
    <property type="evidence" value="ECO:0007669"/>
    <property type="project" value="UniProtKB-SubCell"/>
</dbReference>
<dbReference type="Gene3D" id="1.25.40.850">
    <property type="match status" value="1"/>
</dbReference>
<accession>A0A8C8FSW5</accession>
<comment type="subcellular location">
    <subcellularLocation>
        <location evidence="1">Late endosome membrane</location>
        <topology evidence="1">Peripheral membrane protein</topology>
        <orientation evidence="1">Cytoplasmic side</orientation>
    </subcellularLocation>
    <subcellularLocation>
        <location evidence="2">Lysosome membrane</location>
        <topology evidence="2">Peripheral membrane protein</topology>
        <orientation evidence="2">Cytoplasmic side</orientation>
    </subcellularLocation>
</comment>
<dbReference type="InterPro" id="IPR027482">
    <property type="entry name" value="Sec1-like_dom2"/>
</dbReference>